<dbReference type="VEuPathDB" id="FungiDB:ACJ73_05343"/>
<evidence type="ECO:0000313" key="1">
    <source>
        <dbReference type="EMBL" id="OJD23307.1"/>
    </source>
</evidence>
<organism evidence="1 2">
    <name type="scientific">Blastomyces percursus</name>
    <dbReference type="NCBI Taxonomy" id="1658174"/>
    <lineage>
        <taxon>Eukaryota</taxon>
        <taxon>Fungi</taxon>
        <taxon>Dikarya</taxon>
        <taxon>Ascomycota</taxon>
        <taxon>Pezizomycotina</taxon>
        <taxon>Eurotiomycetes</taxon>
        <taxon>Eurotiomycetidae</taxon>
        <taxon>Onygenales</taxon>
        <taxon>Ajellomycetaceae</taxon>
        <taxon>Blastomyces</taxon>
    </lineage>
</organism>
<dbReference type="Proteomes" id="UP000242791">
    <property type="component" value="Unassembled WGS sequence"/>
</dbReference>
<protein>
    <submittedName>
        <fullName evidence="1">Uncharacterized protein</fullName>
    </submittedName>
</protein>
<dbReference type="STRING" id="1658174.A0A1J9QSV2"/>
<comment type="caution">
    <text evidence="1">The sequence shown here is derived from an EMBL/GenBank/DDBJ whole genome shotgun (WGS) entry which is preliminary data.</text>
</comment>
<dbReference type="EMBL" id="LGTZ01000826">
    <property type="protein sequence ID" value="OJD23307.1"/>
    <property type="molecule type" value="Genomic_DNA"/>
</dbReference>
<keyword evidence="2" id="KW-1185">Reference proteome</keyword>
<accession>A0A1J9QSV2</accession>
<sequence length="190" mass="21385">MKESDRNLLVRQIEDCGDINHSTIQSLAINYQIPRSESDVLASVLPLPQTPLRIDGSQNPQASDSIVISDMVNPAPQKQRSTQSSHCQDKRNLLGSEQIPVLPQEDRYWSFSCMGRHMVEHFPEPFCTGMKMSSLWKEEKKRGGLAITNCLSIQLPKTLNEDAFCVVRIGYDDGFRICNMFGFGDPDIPV</sequence>
<reference evidence="1 2" key="1">
    <citation type="submission" date="2015-08" db="EMBL/GenBank/DDBJ databases">
        <title>Emmonsia species relationships and genome sequence.</title>
        <authorList>
            <person name="Cuomo C.A."/>
            <person name="Schwartz I.S."/>
            <person name="Kenyon C."/>
            <person name="De Hoog G.S."/>
            <person name="Govender N.P."/>
            <person name="Botha A."/>
            <person name="Moreno L."/>
            <person name="De Vries M."/>
            <person name="Munoz J.F."/>
            <person name="Stielow J.B."/>
        </authorList>
    </citation>
    <scope>NUCLEOTIDE SEQUENCE [LARGE SCALE GENOMIC DNA]</scope>
    <source>
        <strain evidence="1 2">EI222</strain>
    </source>
</reference>
<evidence type="ECO:0000313" key="2">
    <source>
        <dbReference type="Proteomes" id="UP000242791"/>
    </source>
</evidence>
<gene>
    <name evidence="1" type="ORF">ACJ73_05343</name>
</gene>
<dbReference type="AlphaFoldDB" id="A0A1J9QSV2"/>
<proteinExistence type="predicted"/>
<name>A0A1J9QSV2_9EURO</name>
<dbReference type="OrthoDB" id="4207285at2759"/>